<proteinExistence type="inferred from homology"/>
<keyword evidence="7 10" id="KW-0472">Membrane</keyword>
<dbReference type="HAMAP" id="MF_02078">
    <property type="entry name" value="MurJ_MviN"/>
    <property type="match status" value="1"/>
</dbReference>
<evidence type="ECO:0000256" key="6">
    <source>
        <dbReference type="ARBA" id="ARBA00022989"/>
    </source>
</evidence>
<keyword evidence="5 10" id="KW-0573">Peptidoglycan synthesis</keyword>
<dbReference type="UniPathway" id="UPA00219"/>
<dbReference type="GO" id="GO:0005886">
    <property type="term" value="C:plasma membrane"/>
    <property type="evidence" value="ECO:0007669"/>
    <property type="project" value="UniProtKB-SubCell"/>
</dbReference>
<accession>A0A556QQ16</accession>
<dbReference type="Proteomes" id="UP000315648">
    <property type="component" value="Unassembled WGS sequence"/>
</dbReference>
<evidence type="ECO:0000313" key="12">
    <source>
        <dbReference type="EMBL" id="TSJ78721.1"/>
    </source>
</evidence>
<evidence type="ECO:0000256" key="10">
    <source>
        <dbReference type="HAMAP-Rule" id="MF_02078"/>
    </source>
</evidence>
<evidence type="ECO:0000313" key="13">
    <source>
        <dbReference type="Proteomes" id="UP000315648"/>
    </source>
</evidence>
<dbReference type="PIRSF" id="PIRSF002869">
    <property type="entry name" value="MviN"/>
    <property type="match status" value="1"/>
</dbReference>
<feature type="transmembrane region" description="Helical" evidence="10">
    <location>
        <begin position="458"/>
        <end position="476"/>
    </location>
</feature>
<dbReference type="GO" id="GO:0009252">
    <property type="term" value="P:peptidoglycan biosynthetic process"/>
    <property type="evidence" value="ECO:0007669"/>
    <property type="project" value="UniProtKB-UniRule"/>
</dbReference>
<feature type="transmembrane region" description="Helical" evidence="10">
    <location>
        <begin position="239"/>
        <end position="259"/>
    </location>
</feature>
<feature type="transmembrane region" description="Helical" evidence="10">
    <location>
        <begin position="140"/>
        <end position="160"/>
    </location>
</feature>
<dbReference type="InterPro" id="IPR051050">
    <property type="entry name" value="Lipid_II_flippase_MurJ/MviN"/>
</dbReference>
<reference evidence="12 13" key="1">
    <citation type="submission" date="2019-07" db="EMBL/GenBank/DDBJ databases">
        <title>Description of 53C-WASEF.</title>
        <authorList>
            <person name="Pitt A."/>
            <person name="Hahn M.W."/>
        </authorList>
    </citation>
    <scope>NUCLEOTIDE SEQUENCE [LARGE SCALE GENOMIC DNA]</scope>
    <source>
        <strain evidence="12 13">53C-WASEF</strain>
    </source>
</reference>
<feature type="transmembrane region" description="Helical" evidence="10">
    <location>
        <begin position="32"/>
        <end position="52"/>
    </location>
</feature>
<dbReference type="PRINTS" id="PR01806">
    <property type="entry name" value="VIRFACTRMVIN"/>
</dbReference>
<keyword evidence="2 10" id="KW-1003">Cell membrane</keyword>
<evidence type="ECO:0000256" key="11">
    <source>
        <dbReference type="PIRNR" id="PIRNR002869"/>
    </source>
</evidence>
<keyword evidence="10 11" id="KW-0961">Cell wall biogenesis/degradation</keyword>
<feature type="transmembrane region" description="Helical" evidence="10">
    <location>
        <begin position="323"/>
        <end position="347"/>
    </location>
</feature>
<dbReference type="GO" id="GO:0034204">
    <property type="term" value="P:lipid translocation"/>
    <property type="evidence" value="ECO:0007669"/>
    <property type="project" value="TreeGrafter"/>
</dbReference>
<keyword evidence="4 10" id="KW-0133">Cell shape</keyword>
<comment type="function">
    <text evidence="8 10 11">Involved in peptidoglycan biosynthesis. Transports lipid-linked peptidoglycan precursors from the inner to the outer leaflet of the cytoplasmic membrane.</text>
</comment>
<dbReference type="CDD" id="cd13123">
    <property type="entry name" value="MATE_MurJ_like"/>
    <property type="match status" value="1"/>
</dbReference>
<name>A0A556QQ16_9BACT</name>
<evidence type="ECO:0000256" key="8">
    <source>
        <dbReference type="ARBA" id="ARBA00060041"/>
    </source>
</evidence>
<dbReference type="NCBIfam" id="TIGR01695">
    <property type="entry name" value="murJ_mviN"/>
    <property type="match status" value="1"/>
</dbReference>
<keyword evidence="3 10" id="KW-0812">Transmembrane</keyword>
<dbReference type="GO" id="GO:0015648">
    <property type="term" value="F:lipid-linked peptidoglycan transporter activity"/>
    <property type="evidence" value="ECO:0007669"/>
    <property type="project" value="UniProtKB-UniRule"/>
</dbReference>
<evidence type="ECO:0000256" key="9">
    <source>
        <dbReference type="ARBA" id="ARBA00061532"/>
    </source>
</evidence>
<dbReference type="GO" id="GO:0071555">
    <property type="term" value="P:cell wall organization"/>
    <property type="evidence" value="ECO:0007669"/>
    <property type="project" value="UniProtKB-UniRule"/>
</dbReference>
<evidence type="ECO:0000256" key="2">
    <source>
        <dbReference type="ARBA" id="ARBA00022475"/>
    </source>
</evidence>
<keyword evidence="10 11" id="KW-0813">Transport</keyword>
<dbReference type="AlphaFoldDB" id="A0A556QQ16"/>
<evidence type="ECO:0000256" key="5">
    <source>
        <dbReference type="ARBA" id="ARBA00022984"/>
    </source>
</evidence>
<gene>
    <name evidence="10 12" type="primary">murJ</name>
    <name evidence="12" type="ORF">FPL22_05285</name>
</gene>
<dbReference type="PANTHER" id="PTHR47019">
    <property type="entry name" value="LIPID II FLIPPASE MURJ"/>
    <property type="match status" value="1"/>
</dbReference>
<feature type="transmembrane region" description="Helical" evidence="10">
    <location>
        <begin position="488"/>
        <end position="509"/>
    </location>
</feature>
<dbReference type="PANTHER" id="PTHR47019:SF1">
    <property type="entry name" value="LIPID II FLIPPASE MURJ"/>
    <property type="match status" value="1"/>
</dbReference>
<sequence length="529" mass="56481">MSKNLKHIGIVASATLVSRVLGLGRDMLTTAVFGAGALNSAFVTAFTLPNLFRRLLGEGALTAALVPTLHDEMQKKQREGAFALVSQVASWLLIITVSVVVVAMIALSQAGHLAKAAVDWGVSEGTTQRWLQGADLAVVLFPYMIFVCLAAAFSAALQTLNRFLEPALSPIWLNLSMISLLAGAAYLGWADDLNGAMRWLCAGVLIGGFLQMVVPAVALMREGWRPRFDLGASDPLRGIVRLMVPTLFGSAIYLVNMAVSRMVGLSLNDAAASVLNLATRLMELPIGVFAIAVSTVVFPLISKYAAQGDYVNLAAAYRKGMRFILLINTPAAVGLAVLAPAIIRLLFQRGAFTADDTKLMVPIMAVFALGLPFFSFVNLVLRAFYAQKDTTTPVRAACISFVVNLGLSFALMGPLSTVGLAIASNVAVVVQAWYLQVHLARKQQSLAFHHLAKDAAKVLLASLLMGAVVAAGWWVRSRFASPALFIDAVALAVLIVLGASVYAGLVWVFRVEGRDEVSALLQRRIKGSK</sequence>
<dbReference type="InterPro" id="IPR004268">
    <property type="entry name" value="MurJ"/>
</dbReference>
<evidence type="ECO:0000256" key="3">
    <source>
        <dbReference type="ARBA" id="ARBA00022692"/>
    </source>
</evidence>
<evidence type="ECO:0000256" key="4">
    <source>
        <dbReference type="ARBA" id="ARBA00022960"/>
    </source>
</evidence>
<organism evidence="12 13">
    <name type="scientific">Rariglobus hedericola</name>
    <dbReference type="NCBI Taxonomy" id="2597822"/>
    <lineage>
        <taxon>Bacteria</taxon>
        <taxon>Pseudomonadati</taxon>
        <taxon>Verrucomicrobiota</taxon>
        <taxon>Opitutia</taxon>
        <taxon>Opitutales</taxon>
        <taxon>Opitutaceae</taxon>
        <taxon>Rariglobus</taxon>
    </lineage>
</organism>
<feature type="transmembrane region" description="Helical" evidence="10">
    <location>
        <begin position="81"/>
        <end position="107"/>
    </location>
</feature>
<feature type="transmembrane region" description="Helical" evidence="10">
    <location>
        <begin position="172"/>
        <end position="190"/>
    </location>
</feature>
<dbReference type="RefSeq" id="WP_144229062.1">
    <property type="nucleotide sequence ID" value="NZ_CBCRVV010000002.1"/>
</dbReference>
<feature type="transmembrane region" description="Helical" evidence="10">
    <location>
        <begin position="284"/>
        <end position="302"/>
    </location>
</feature>
<dbReference type="EMBL" id="VMBG01000001">
    <property type="protein sequence ID" value="TSJ78721.1"/>
    <property type="molecule type" value="Genomic_DNA"/>
</dbReference>
<comment type="pathway">
    <text evidence="10">Cell wall biogenesis; peptidoglycan biosynthesis.</text>
</comment>
<keyword evidence="6 10" id="KW-1133">Transmembrane helix</keyword>
<dbReference type="OrthoDB" id="9804143at2"/>
<comment type="similarity">
    <text evidence="9 10 11">Belongs to the MurJ/MviN family.</text>
</comment>
<evidence type="ECO:0000256" key="7">
    <source>
        <dbReference type="ARBA" id="ARBA00023136"/>
    </source>
</evidence>
<keyword evidence="13" id="KW-1185">Reference proteome</keyword>
<comment type="caution">
    <text evidence="12">The sequence shown here is derived from an EMBL/GenBank/DDBJ whole genome shotgun (WGS) entry which is preliminary data.</text>
</comment>
<feature type="transmembrane region" description="Helical" evidence="10">
    <location>
        <begin position="359"/>
        <end position="381"/>
    </location>
</feature>
<evidence type="ECO:0000256" key="1">
    <source>
        <dbReference type="ARBA" id="ARBA00004651"/>
    </source>
</evidence>
<dbReference type="Pfam" id="PF03023">
    <property type="entry name" value="MurJ"/>
    <property type="match status" value="1"/>
</dbReference>
<dbReference type="GO" id="GO:0008360">
    <property type="term" value="P:regulation of cell shape"/>
    <property type="evidence" value="ECO:0007669"/>
    <property type="project" value="UniProtKB-UniRule"/>
</dbReference>
<feature type="transmembrane region" description="Helical" evidence="10">
    <location>
        <begin position="393"/>
        <end position="412"/>
    </location>
</feature>
<comment type="subcellular location">
    <subcellularLocation>
        <location evidence="1 10">Cell membrane</location>
        <topology evidence="1 10">Multi-pass membrane protein</topology>
    </subcellularLocation>
</comment>
<feature type="transmembrane region" description="Helical" evidence="10">
    <location>
        <begin position="196"/>
        <end position="219"/>
    </location>
</feature>
<protein>
    <recommendedName>
        <fullName evidence="10">Probable lipid II flippase MurJ</fullName>
    </recommendedName>
</protein>
<feature type="transmembrane region" description="Helical" evidence="10">
    <location>
        <begin position="418"/>
        <end position="437"/>
    </location>
</feature>